<dbReference type="SMART" id="SM01411">
    <property type="entry name" value="Ephrin_rec_like"/>
    <property type="match status" value="11"/>
</dbReference>
<keyword evidence="5" id="KW-1185">Reference proteome</keyword>
<feature type="signal peptide" evidence="3">
    <location>
        <begin position="1"/>
        <end position="19"/>
    </location>
</feature>
<dbReference type="OrthoDB" id="439917at2759"/>
<dbReference type="PANTHER" id="PTHR46967">
    <property type="entry name" value="INSULIN-LIKE GROWTH FACTOR BINDING PROTEIN,N-TERMINAL"/>
    <property type="match status" value="1"/>
</dbReference>
<dbReference type="InterPro" id="IPR011043">
    <property type="entry name" value="Gal_Oxase/kelch_b-propeller"/>
</dbReference>
<keyword evidence="2" id="KW-0472">Membrane</keyword>
<keyword evidence="2" id="KW-0812">Transmembrane</keyword>
<gene>
    <name evidence="4" type="ORF">J8273_0130</name>
</gene>
<reference evidence="4" key="1">
    <citation type="submission" date="2021-05" db="EMBL/GenBank/DDBJ databases">
        <title>A free-living protist that lacks canonical eukaryotic 1 DNA replication and segregation systems.</title>
        <authorList>
            <person name="Salas-Leiva D.E."/>
            <person name="Tromer E.C."/>
            <person name="Curtis B.A."/>
            <person name="Jerlstrom-Hultqvist J."/>
            <person name="Kolisko M."/>
            <person name="Yi Z."/>
            <person name="Salas-Leiva J.S."/>
            <person name="Gallot-Lavallee L."/>
            <person name="Kops G.J.P.L."/>
            <person name="Archibald J.M."/>
            <person name="Simpson A.G.B."/>
            <person name="Roger A.J."/>
        </authorList>
    </citation>
    <scope>NUCLEOTIDE SEQUENCE</scope>
    <source>
        <strain evidence="4">BICM</strain>
    </source>
</reference>
<feature type="chain" id="PRO_5035161196" evidence="3">
    <location>
        <begin position="20"/>
        <end position="1725"/>
    </location>
</feature>
<dbReference type="InterPro" id="IPR013519">
    <property type="entry name" value="Int_alpha_beta-p"/>
</dbReference>
<dbReference type="Gene3D" id="2.10.50.10">
    <property type="entry name" value="Tumor Necrosis Factor Receptor, subunit A, domain 2"/>
    <property type="match status" value="6"/>
</dbReference>
<proteinExistence type="predicted"/>
<feature type="repeat" description="FG-GAP" evidence="1">
    <location>
        <begin position="270"/>
        <end position="323"/>
    </location>
</feature>
<dbReference type="Proteomes" id="UP000717585">
    <property type="component" value="Unassembled WGS sequence"/>
</dbReference>
<evidence type="ECO:0000313" key="4">
    <source>
        <dbReference type="EMBL" id="KAG9394922.1"/>
    </source>
</evidence>
<organism evidence="4 5">
    <name type="scientific">Carpediemonas membranifera</name>
    <dbReference type="NCBI Taxonomy" id="201153"/>
    <lineage>
        <taxon>Eukaryota</taxon>
        <taxon>Metamonada</taxon>
        <taxon>Carpediemonas-like organisms</taxon>
        <taxon>Carpediemonas</taxon>
    </lineage>
</organism>
<keyword evidence="3" id="KW-0732">Signal</keyword>
<dbReference type="SUPFAM" id="SSF101908">
    <property type="entry name" value="Putative isomerase YbhE"/>
    <property type="match status" value="1"/>
</dbReference>
<evidence type="ECO:0000256" key="1">
    <source>
        <dbReference type="PROSITE-ProRule" id="PRU00803"/>
    </source>
</evidence>
<evidence type="ECO:0000256" key="2">
    <source>
        <dbReference type="SAM" id="Phobius"/>
    </source>
</evidence>
<evidence type="ECO:0000313" key="5">
    <source>
        <dbReference type="Proteomes" id="UP000717585"/>
    </source>
</evidence>
<name>A0A8J6B8I0_9EUKA</name>
<sequence>MGAHRLLLGLILLIAFVQCFQSIGERANDAVLVNSTDLVISDSASRIVSVYVPDDDGLWTLKDSVSGTDTYFGYTVDATEDFIVTSSYYYNSWTGRVFVYQRGSESISGPTIIDAPSLSSYDRTVSYFGQGLSIDGNTLAISSPRSKTISSSSYRATLVLYSWNGNQWTRGHVFTPDSYSFGGFGRDTFVVRGDLVFYRWQVDNSVTISKTDGTWVATIDPPASHNSAPIAVSDSLLAISYYSLACDDGARNCGAVYVYDVTRPSAPEFLTTLKPGNNTGAYFGYSLDADGDILAVGARQYWTEDFESGAAFTYQYDRGSGTVEQKLAYVGDAEEQYLGSFISTTDATILVGSTWSPSRIFDYSTCAAGYGLSSTGVCEMCPAGFVSGAFNPACVQCPLGQFQPEEGQTSCLTPDDGYYVPPYSRAAQAPCPDGYVSFSEGWTCVDPQPARVVLNTTSLSYSSVPDEIAVDSEIIAVLTGQEQSPLLIFDHSGNLLGVPDMTSTLDYYRGGLGMTSGHIFIATTRYEYNSESYDVTAVITIFARTDIVPTEINSFTLASAAGDSGLSQYFASYSPAAFQNPTSGVSTFVVGDGRDSTYHEYAGRLVVVTADGDSATGTALKNLYGTKEDEYIGFYTSVDASYIYASTRSDILNVYSHDFTLEAQIQVPCSTSSLSANGTHLAIGCNSFMDEGSNVFIYSTETMTLVSTVSAGYLNPDGHRDGYISEMFGRTVALCGTDHLLVGDPDGYGRSNIMAGFLYIYQFVDGEWVLDDKVPGDVENARFGGQAVGCSGSLIAAGQANYDYTTRNQYTASAQVFPMPLCPSGTTGNYPACELCPPGTYSPMADSLCLNASAGFHTDGSGTTTQIECADGYYQPNVGQGSCLEADPGFYVYPGDHTQQVPCASGHYSAAGNSTCTAADAGHYVPDSNRSQQLPCPAGTFQPMTGKSSCSGAEAGYYVNADMTAELPCDSGTYQPEAGQPACLNATTGHYVPADGQPHVVELECAVGTFANETGTIVCPNATAGHYVANPGQSDETPCAAGTYQPASAQTSCIDADAGHYALEGAVTQTPCRAGTYQPHTRKGSCYNAPKGSYVARTGATTYEWCAQGMYQTMEGQTSCITATAGYYVDGFHTKQTPCDNGSFQPLAGQSSCNTTAAGYYTLADGEPHTAQLACNNGTYQPDEGQAECLTATPGHYVPDDREGHTAQESCLAGTYQANPQQASCAVAEVGYYVAANEATAQVECETGKYQNETGMTRCFTAESGYYVPDSNHAAQLPCNAGMYQPGTGSSKCFQTRPGYFTPADGQAHTGMDACAAGSYQDLQGQACCTPCGLGSFASTTASTTCTLASAGFFSDDRLTQQPCATGFFQPERGQSSCLMSEAGFHSAPNHTIQVPCDAGKFQNKTGQTSCIACPEFFSTPADGQPHTECVRWVPEAVIVSKNESISLDTGDMNSTVSDVTFGDDGDECQLVEREDGSTIVVPVVRNSTVPAGNYSTTIRLSDGTTETVNVEIEEDYTIPEAKTVLRGKTVSAVVNSTICPASMAVSRLVQLNLTAALSNGNGVQCEASTTITADDISSNYNPRLVFHGGLVCLEIDDAEFGSTDDLVFVINGEVYSTLSLVDAMPCSSVPLTDLTSVNSYVLLDSAVVLSSLTTPPEADGATGISTVAIVVGVIASVGMLIAAVILAVICTIGGCVVCAAPPAVVYPLSKWGGRKYVYDHAERF</sequence>
<keyword evidence="2" id="KW-1133">Transmembrane helix</keyword>
<accession>A0A8J6B8I0</accession>
<evidence type="ECO:0000256" key="3">
    <source>
        <dbReference type="SAM" id="SignalP"/>
    </source>
</evidence>
<dbReference type="SUPFAM" id="SSF57184">
    <property type="entry name" value="Growth factor receptor domain"/>
    <property type="match status" value="4"/>
</dbReference>
<dbReference type="PANTHER" id="PTHR46967:SF1">
    <property type="entry name" value="KERATIN-ASSOCIATED PROTEIN 16-1-LIKE"/>
    <property type="match status" value="1"/>
</dbReference>
<dbReference type="InterPro" id="IPR009030">
    <property type="entry name" value="Growth_fac_rcpt_cys_sf"/>
</dbReference>
<dbReference type="SUPFAM" id="SSF50965">
    <property type="entry name" value="Galactose oxidase, central domain"/>
    <property type="match status" value="1"/>
</dbReference>
<protein>
    <submittedName>
        <fullName evidence="4">FG-GAP repeat</fullName>
    </submittedName>
</protein>
<dbReference type="EMBL" id="JAHDYR010000012">
    <property type="protein sequence ID" value="KAG9394922.1"/>
    <property type="molecule type" value="Genomic_DNA"/>
</dbReference>
<feature type="transmembrane region" description="Helical" evidence="2">
    <location>
        <begin position="1668"/>
        <end position="1701"/>
    </location>
</feature>
<comment type="caution">
    <text evidence="4">The sequence shown here is derived from an EMBL/GenBank/DDBJ whole genome shotgun (WGS) entry which is preliminary data.</text>
</comment>
<dbReference type="PROSITE" id="PS51470">
    <property type="entry name" value="FG_GAP"/>
    <property type="match status" value="1"/>
</dbReference>